<dbReference type="PROSITE" id="PS50887">
    <property type="entry name" value="GGDEF"/>
    <property type="match status" value="1"/>
</dbReference>
<dbReference type="PROSITE" id="PS50885">
    <property type="entry name" value="HAMP"/>
    <property type="match status" value="1"/>
</dbReference>
<keyword evidence="3" id="KW-0812">Transmembrane</keyword>
<organism evidence="6 7">
    <name type="scientific">Bordetella genomosp. 10</name>
    <dbReference type="NCBI Taxonomy" id="1416804"/>
    <lineage>
        <taxon>Bacteria</taxon>
        <taxon>Pseudomonadati</taxon>
        <taxon>Pseudomonadota</taxon>
        <taxon>Betaproteobacteria</taxon>
        <taxon>Burkholderiales</taxon>
        <taxon>Alcaligenaceae</taxon>
        <taxon>Bordetella</taxon>
    </lineage>
</organism>
<keyword evidence="3" id="KW-1133">Transmembrane helix</keyword>
<feature type="domain" description="HAMP" evidence="4">
    <location>
        <begin position="184"/>
        <end position="237"/>
    </location>
</feature>
<dbReference type="CDD" id="cd01949">
    <property type="entry name" value="GGDEF"/>
    <property type="match status" value="1"/>
</dbReference>
<keyword evidence="1" id="KW-0175">Coiled coil</keyword>
<dbReference type="FunFam" id="3.30.70.270:FF:000001">
    <property type="entry name" value="Diguanylate cyclase domain protein"/>
    <property type="match status" value="1"/>
</dbReference>
<evidence type="ECO:0000259" key="4">
    <source>
        <dbReference type="PROSITE" id="PS50885"/>
    </source>
</evidence>
<feature type="region of interest" description="Disordered" evidence="2">
    <location>
        <begin position="401"/>
        <end position="428"/>
    </location>
</feature>
<feature type="domain" description="GGDEF" evidence="5">
    <location>
        <begin position="280"/>
        <end position="414"/>
    </location>
</feature>
<dbReference type="GO" id="GO:0007165">
    <property type="term" value="P:signal transduction"/>
    <property type="evidence" value="ECO:0007669"/>
    <property type="project" value="InterPro"/>
</dbReference>
<evidence type="ECO:0000259" key="5">
    <source>
        <dbReference type="PROSITE" id="PS50887"/>
    </source>
</evidence>
<feature type="transmembrane region" description="Helical" evidence="3">
    <location>
        <begin position="24"/>
        <end position="46"/>
    </location>
</feature>
<dbReference type="Pfam" id="PF00990">
    <property type="entry name" value="GGDEF"/>
    <property type="match status" value="1"/>
</dbReference>
<proteinExistence type="predicted"/>
<dbReference type="Proteomes" id="UP000216020">
    <property type="component" value="Unassembled WGS sequence"/>
</dbReference>
<dbReference type="GO" id="GO:0003824">
    <property type="term" value="F:catalytic activity"/>
    <property type="evidence" value="ECO:0007669"/>
    <property type="project" value="UniProtKB-ARBA"/>
</dbReference>
<keyword evidence="3" id="KW-0472">Membrane</keyword>
<dbReference type="OrthoDB" id="9812260at2"/>
<dbReference type="SUPFAM" id="SSF55073">
    <property type="entry name" value="Nucleotide cyclase"/>
    <property type="match status" value="1"/>
</dbReference>
<dbReference type="SMART" id="SM00267">
    <property type="entry name" value="GGDEF"/>
    <property type="match status" value="1"/>
</dbReference>
<keyword evidence="7" id="KW-1185">Reference proteome</keyword>
<dbReference type="GO" id="GO:0016020">
    <property type="term" value="C:membrane"/>
    <property type="evidence" value="ECO:0007669"/>
    <property type="project" value="InterPro"/>
</dbReference>
<dbReference type="InterPro" id="IPR029787">
    <property type="entry name" value="Nucleotide_cyclase"/>
</dbReference>
<comment type="caution">
    <text evidence="6">The sequence shown here is derived from an EMBL/GenBank/DDBJ whole genome shotgun (WGS) entry which is preliminary data.</text>
</comment>
<evidence type="ECO:0000256" key="2">
    <source>
        <dbReference type="SAM" id="MobiDB-lite"/>
    </source>
</evidence>
<dbReference type="PANTHER" id="PTHR46663">
    <property type="entry name" value="DIGUANYLATE CYCLASE DGCT-RELATED"/>
    <property type="match status" value="1"/>
</dbReference>
<dbReference type="InterPro" id="IPR003660">
    <property type="entry name" value="HAMP_dom"/>
</dbReference>
<name>A0A261S201_9BORD</name>
<sequence length="428" mass="46169">MTTPPSSSGPRLPTLRDALRRAQVSVTIIAVGLVGLVLTIMGLVALRAYAEHNTGLIARSMLYTVEASAVFHDAPAAQDALALIANAESVGTAIVFDRDGLVLAQWGRPPDQRFAWIRRPFERIFTPPPIVTPIVHRGHTVGTLLVTGHPGTMLAFLLKGVAGILACLVASAMLARAIARRTFENIVEPLRNLAQVAHAVRNERAFGARLPPADIAELNALGEDFNALLDQLQAWQNQLQHENAALAHKAAHDSLTGLPNRSHFEERLQQAIHDAGVLGQQVAVLFIDSDRFKEINDQQGHASGDAVLIHIAARVRNLLREGDLVARLGGDEFAVLISPLRDVETARRLAAKILASMREPIRLPGGSETVSSLSIGVAVYPDHAKDARSLFEAADSAMYHAKRQGGDSQALAQPRPETPTLYPKEIPS</sequence>
<dbReference type="EMBL" id="NEVM01000005">
    <property type="protein sequence ID" value="OZI31366.1"/>
    <property type="molecule type" value="Genomic_DNA"/>
</dbReference>
<gene>
    <name evidence="6" type="ORF">CAL29_25980</name>
</gene>
<evidence type="ECO:0000256" key="3">
    <source>
        <dbReference type="SAM" id="Phobius"/>
    </source>
</evidence>
<feature type="transmembrane region" description="Helical" evidence="3">
    <location>
        <begin position="153"/>
        <end position="175"/>
    </location>
</feature>
<dbReference type="NCBIfam" id="TIGR00254">
    <property type="entry name" value="GGDEF"/>
    <property type="match status" value="1"/>
</dbReference>
<dbReference type="RefSeq" id="WP_094855777.1">
    <property type="nucleotide sequence ID" value="NZ_NEVM01000005.1"/>
</dbReference>
<accession>A0A261S201</accession>
<evidence type="ECO:0000256" key="1">
    <source>
        <dbReference type="SAM" id="Coils"/>
    </source>
</evidence>
<evidence type="ECO:0000313" key="7">
    <source>
        <dbReference type="Proteomes" id="UP000216020"/>
    </source>
</evidence>
<dbReference type="InterPro" id="IPR043128">
    <property type="entry name" value="Rev_trsase/Diguanyl_cyclase"/>
</dbReference>
<feature type="coiled-coil region" evidence="1">
    <location>
        <begin position="218"/>
        <end position="245"/>
    </location>
</feature>
<dbReference type="InterPro" id="IPR033417">
    <property type="entry name" value="CHASE8"/>
</dbReference>
<evidence type="ECO:0000313" key="6">
    <source>
        <dbReference type="EMBL" id="OZI31366.1"/>
    </source>
</evidence>
<dbReference type="Gene3D" id="3.30.70.270">
    <property type="match status" value="1"/>
</dbReference>
<dbReference type="InterPro" id="IPR000160">
    <property type="entry name" value="GGDEF_dom"/>
</dbReference>
<dbReference type="PANTHER" id="PTHR46663:SF2">
    <property type="entry name" value="GGDEF DOMAIN-CONTAINING PROTEIN"/>
    <property type="match status" value="1"/>
</dbReference>
<protein>
    <submittedName>
        <fullName evidence="6">Diguanylate cyclase</fullName>
    </submittedName>
</protein>
<dbReference type="AlphaFoldDB" id="A0A261S201"/>
<reference evidence="7" key="1">
    <citation type="submission" date="2017-05" db="EMBL/GenBank/DDBJ databases">
        <title>Complete and WGS of Bordetella genogroups.</title>
        <authorList>
            <person name="Spilker T."/>
            <person name="Lipuma J."/>
        </authorList>
    </citation>
    <scope>NUCLEOTIDE SEQUENCE [LARGE SCALE GENOMIC DNA]</scope>
    <source>
        <strain evidence="7">AU16122</strain>
    </source>
</reference>
<dbReference type="InterPro" id="IPR052163">
    <property type="entry name" value="DGC-Regulatory_Protein"/>
</dbReference>
<dbReference type="SMART" id="SM00304">
    <property type="entry name" value="HAMP"/>
    <property type="match status" value="1"/>
</dbReference>
<dbReference type="Pfam" id="PF17152">
    <property type="entry name" value="CHASE8"/>
    <property type="match status" value="1"/>
</dbReference>
<dbReference type="Gene3D" id="6.10.340.10">
    <property type="match status" value="1"/>
</dbReference>
<dbReference type="Pfam" id="PF00672">
    <property type="entry name" value="HAMP"/>
    <property type="match status" value="1"/>
</dbReference>